<protein>
    <submittedName>
        <fullName evidence="2">Uncharacterized protein</fullName>
    </submittedName>
</protein>
<gene>
    <name evidence="2" type="ORF">K0M31_002699</name>
</gene>
<evidence type="ECO:0000313" key="3">
    <source>
        <dbReference type="Proteomes" id="UP001177670"/>
    </source>
</evidence>
<organism evidence="2 3">
    <name type="scientific">Melipona bicolor</name>
    <dbReference type="NCBI Taxonomy" id="60889"/>
    <lineage>
        <taxon>Eukaryota</taxon>
        <taxon>Metazoa</taxon>
        <taxon>Ecdysozoa</taxon>
        <taxon>Arthropoda</taxon>
        <taxon>Hexapoda</taxon>
        <taxon>Insecta</taxon>
        <taxon>Pterygota</taxon>
        <taxon>Neoptera</taxon>
        <taxon>Endopterygota</taxon>
        <taxon>Hymenoptera</taxon>
        <taxon>Apocrita</taxon>
        <taxon>Aculeata</taxon>
        <taxon>Apoidea</taxon>
        <taxon>Anthophila</taxon>
        <taxon>Apidae</taxon>
        <taxon>Melipona</taxon>
    </lineage>
</organism>
<evidence type="ECO:0000313" key="2">
    <source>
        <dbReference type="EMBL" id="KAK1128228.1"/>
    </source>
</evidence>
<name>A0AA40FZC4_9HYME</name>
<accession>A0AA40FZC4</accession>
<proteinExistence type="predicted"/>
<evidence type="ECO:0000256" key="1">
    <source>
        <dbReference type="SAM" id="MobiDB-lite"/>
    </source>
</evidence>
<dbReference type="AlphaFoldDB" id="A0AA40FZC4"/>
<dbReference type="EMBL" id="JAHYIQ010000010">
    <property type="protein sequence ID" value="KAK1128228.1"/>
    <property type="molecule type" value="Genomic_DNA"/>
</dbReference>
<sequence length="99" mass="11067">MQDEAAFPTSNKDSRIARKLGPVNPAKSHHVSNFPEIKRLDPSRAFEIGELKRERPLGTVSRRKAIGIETTLDATLVFALSEPRENRPLSSLHPGLRIQ</sequence>
<dbReference type="Proteomes" id="UP001177670">
    <property type="component" value="Unassembled WGS sequence"/>
</dbReference>
<reference evidence="2" key="1">
    <citation type="submission" date="2021-10" db="EMBL/GenBank/DDBJ databases">
        <title>Melipona bicolor Genome sequencing and assembly.</title>
        <authorList>
            <person name="Araujo N.S."/>
            <person name="Arias M.C."/>
        </authorList>
    </citation>
    <scope>NUCLEOTIDE SEQUENCE</scope>
    <source>
        <strain evidence="2">USP_2M_L1-L4_2017</strain>
        <tissue evidence="2">Whole body</tissue>
    </source>
</reference>
<comment type="caution">
    <text evidence="2">The sequence shown here is derived from an EMBL/GenBank/DDBJ whole genome shotgun (WGS) entry which is preliminary data.</text>
</comment>
<feature type="region of interest" description="Disordered" evidence="1">
    <location>
        <begin position="1"/>
        <end position="33"/>
    </location>
</feature>
<keyword evidence="3" id="KW-1185">Reference proteome</keyword>